<protein>
    <recommendedName>
        <fullName evidence="5">RING-type domain-containing protein</fullName>
    </recommendedName>
</protein>
<accession>A0A9D4T6B4</accession>
<feature type="compositionally biased region" description="Polar residues" evidence="4">
    <location>
        <begin position="218"/>
        <end position="237"/>
    </location>
</feature>
<name>A0A9D4T6B4_RHISA</name>
<dbReference type="InterPro" id="IPR001841">
    <property type="entry name" value="Znf_RING"/>
</dbReference>
<dbReference type="InterPro" id="IPR013083">
    <property type="entry name" value="Znf_RING/FYVE/PHD"/>
</dbReference>
<evidence type="ECO:0000259" key="5">
    <source>
        <dbReference type="PROSITE" id="PS50089"/>
    </source>
</evidence>
<feature type="region of interest" description="Disordered" evidence="4">
    <location>
        <begin position="12"/>
        <end position="34"/>
    </location>
</feature>
<comment type="caution">
    <text evidence="6">The sequence shown here is derived from an EMBL/GenBank/DDBJ whole genome shotgun (WGS) entry which is preliminary data.</text>
</comment>
<dbReference type="SUPFAM" id="SSF57850">
    <property type="entry name" value="RING/U-box"/>
    <property type="match status" value="1"/>
</dbReference>
<dbReference type="AlphaFoldDB" id="A0A9D4T6B4"/>
<evidence type="ECO:0000256" key="4">
    <source>
        <dbReference type="SAM" id="MobiDB-lite"/>
    </source>
</evidence>
<sequence>MNAYFVTHVRRKAARKNGRAQDHRSARTTAGKNSHSALVCERSSHACIRTTMPDLRRVHRFRDHAVAGVNWRPTRFVDEVPNLRVCGLCRMIPRRILVLPCGHLLCQSCHTASSQGCRGQCPLDQEPFEEDECDSYDFPTRKANALKTLTGPHQRSDRPSPHTALPREGWAPTPDKPAMTELIVQGEDLPLEEFNKEYGWKTASSKRSSAVAGRVNRHVSTSSQAGHCISETPSIKTGGNKLKNGIVRASRMPPMPKEHIRIVIIPRGALNITKTGPTIIGRAVVEVASLNPS</sequence>
<dbReference type="PROSITE" id="PS50089">
    <property type="entry name" value="ZF_RING_2"/>
    <property type="match status" value="1"/>
</dbReference>
<reference evidence="6" key="2">
    <citation type="submission" date="2021-09" db="EMBL/GenBank/DDBJ databases">
        <authorList>
            <person name="Jia N."/>
            <person name="Wang J."/>
            <person name="Shi W."/>
            <person name="Du L."/>
            <person name="Sun Y."/>
            <person name="Zhan W."/>
            <person name="Jiang J."/>
            <person name="Wang Q."/>
            <person name="Zhang B."/>
            <person name="Ji P."/>
            <person name="Sakyi L.B."/>
            <person name="Cui X."/>
            <person name="Yuan T."/>
            <person name="Jiang B."/>
            <person name="Yang W."/>
            <person name="Lam T.T.-Y."/>
            <person name="Chang Q."/>
            <person name="Ding S."/>
            <person name="Wang X."/>
            <person name="Zhu J."/>
            <person name="Ruan X."/>
            <person name="Zhao L."/>
            <person name="Wei J."/>
            <person name="Que T."/>
            <person name="Du C."/>
            <person name="Cheng J."/>
            <person name="Dai P."/>
            <person name="Han X."/>
            <person name="Huang E."/>
            <person name="Gao Y."/>
            <person name="Liu J."/>
            <person name="Shao H."/>
            <person name="Ye R."/>
            <person name="Li L."/>
            <person name="Wei W."/>
            <person name="Wang X."/>
            <person name="Wang C."/>
            <person name="Huo Q."/>
            <person name="Li W."/>
            <person name="Guo W."/>
            <person name="Chen H."/>
            <person name="Chen S."/>
            <person name="Zhou L."/>
            <person name="Zhou L."/>
            <person name="Ni X."/>
            <person name="Tian J."/>
            <person name="Zhou Y."/>
            <person name="Sheng Y."/>
            <person name="Liu T."/>
            <person name="Pan Y."/>
            <person name="Xia L."/>
            <person name="Li J."/>
            <person name="Zhao F."/>
            <person name="Cao W."/>
        </authorList>
    </citation>
    <scope>NUCLEOTIDE SEQUENCE</scope>
    <source>
        <strain evidence="6">Rsan-2018</strain>
        <tissue evidence="6">Larvae</tissue>
    </source>
</reference>
<gene>
    <name evidence="6" type="ORF">HPB52_015803</name>
</gene>
<proteinExistence type="predicted"/>
<dbReference type="Gene3D" id="3.30.40.10">
    <property type="entry name" value="Zinc/RING finger domain, C3HC4 (zinc finger)"/>
    <property type="match status" value="1"/>
</dbReference>
<evidence type="ECO:0000313" key="6">
    <source>
        <dbReference type="EMBL" id="KAH7976526.1"/>
    </source>
</evidence>
<keyword evidence="7" id="KW-1185">Reference proteome</keyword>
<dbReference type="GO" id="GO:0008270">
    <property type="term" value="F:zinc ion binding"/>
    <property type="evidence" value="ECO:0007669"/>
    <property type="project" value="UniProtKB-KW"/>
</dbReference>
<feature type="region of interest" description="Disordered" evidence="4">
    <location>
        <begin position="218"/>
        <end position="241"/>
    </location>
</feature>
<evidence type="ECO:0000256" key="2">
    <source>
        <dbReference type="ARBA" id="ARBA00022833"/>
    </source>
</evidence>
<keyword evidence="1 3" id="KW-0479">Metal-binding</keyword>
<evidence type="ECO:0000313" key="7">
    <source>
        <dbReference type="Proteomes" id="UP000821837"/>
    </source>
</evidence>
<keyword evidence="2" id="KW-0862">Zinc</keyword>
<organism evidence="6 7">
    <name type="scientific">Rhipicephalus sanguineus</name>
    <name type="common">Brown dog tick</name>
    <name type="synonym">Ixodes sanguineus</name>
    <dbReference type="NCBI Taxonomy" id="34632"/>
    <lineage>
        <taxon>Eukaryota</taxon>
        <taxon>Metazoa</taxon>
        <taxon>Ecdysozoa</taxon>
        <taxon>Arthropoda</taxon>
        <taxon>Chelicerata</taxon>
        <taxon>Arachnida</taxon>
        <taxon>Acari</taxon>
        <taxon>Parasitiformes</taxon>
        <taxon>Ixodida</taxon>
        <taxon>Ixodoidea</taxon>
        <taxon>Ixodidae</taxon>
        <taxon>Rhipicephalinae</taxon>
        <taxon>Rhipicephalus</taxon>
        <taxon>Rhipicephalus</taxon>
    </lineage>
</organism>
<keyword evidence="1 3" id="KW-0863">Zinc-finger</keyword>
<dbReference type="Proteomes" id="UP000821837">
    <property type="component" value="Chromosome 10"/>
</dbReference>
<dbReference type="EMBL" id="JABSTV010001246">
    <property type="protein sequence ID" value="KAH7976526.1"/>
    <property type="molecule type" value="Genomic_DNA"/>
</dbReference>
<evidence type="ECO:0000256" key="1">
    <source>
        <dbReference type="ARBA" id="ARBA00022771"/>
    </source>
</evidence>
<reference evidence="6" key="1">
    <citation type="journal article" date="2020" name="Cell">
        <title>Large-Scale Comparative Analyses of Tick Genomes Elucidate Their Genetic Diversity and Vector Capacities.</title>
        <authorList>
            <consortium name="Tick Genome and Microbiome Consortium (TIGMIC)"/>
            <person name="Jia N."/>
            <person name="Wang J."/>
            <person name="Shi W."/>
            <person name="Du L."/>
            <person name="Sun Y."/>
            <person name="Zhan W."/>
            <person name="Jiang J.F."/>
            <person name="Wang Q."/>
            <person name="Zhang B."/>
            <person name="Ji P."/>
            <person name="Bell-Sakyi L."/>
            <person name="Cui X.M."/>
            <person name="Yuan T.T."/>
            <person name="Jiang B.G."/>
            <person name="Yang W.F."/>
            <person name="Lam T.T."/>
            <person name="Chang Q.C."/>
            <person name="Ding S.J."/>
            <person name="Wang X.J."/>
            <person name="Zhu J.G."/>
            <person name="Ruan X.D."/>
            <person name="Zhao L."/>
            <person name="Wei J.T."/>
            <person name="Ye R.Z."/>
            <person name="Que T.C."/>
            <person name="Du C.H."/>
            <person name="Zhou Y.H."/>
            <person name="Cheng J.X."/>
            <person name="Dai P.F."/>
            <person name="Guo W.B."/>
            <person name="Han X.H."/>
            <person name="Huang E.J."/>
            <person name="Li L.F."/>
            <person name="Wei W."/>
            <person name="Gao Y.C."/>
            <person name="Liu J.Z."/>
            <person name="Shao H.Z."/>
            <person name="Wang X."/>
            <person name="Wang C.C."/>
            <person name="Yang T.C."/>
            <person name="Huo Q.B."/>
            <person name="Li W."/>
            <person name="Chen H.Y."/>
            <person name="Chen S.E."/>
            <person name="Zhou L.G."/>
            <person name="Ni X.B."/>
            <person name="Tian J.H."/>
            <person name="Sheng Y."/>
            <person name="Liu T."/>
            <person name="Pan Y.S."/>
            <person name="Xia L.Y."/>
            <person name="Li J."/>
            <person name="Zhao F."/>
            <person name="Cao W.C."/>
        </authorList>
    </citation>
    <scope>NUCLEOTIDE SEQUENCE</scope>
    <source>
        <strain evidence="6">Rsan-2018</strain>
    </source>
</reference>
<feature type="domain" description="RING-type" evidence="5">
    <location>
        <begin position="86"/>
        <end position="125"/>
    </location>
</feature>
<evidence type="ECO:0000256" key="3">
    <source>
        <dbReference type="PROSITE-ProRule" id="PRU00175"/>
    </source>
</evidence>
<feature type="region of interest" description="Disordered" evidence="4">
    <location>
        <begin position="147"/>
        <end position="176"/>
    </location>
</feature>